<name>A0ABP0J7P5_9DINO</name>
<feature type="coiled-coil region" evidence="8">
    <location>
        <begin position="559"/>
        <end position="649"/>
    </location>
</feature>
<gene>
    <name evidence="11" type="ORF">CCMP2556_LOCUS10023</name>
</gene>
<evidence type="ECO:0000256" key="3">
    <source>
        <dbReference type="ARBA" id="ARBA00022692"/>
    </source>
</evidence>
<evidence type="ECO:0000256" key="6">
    <source>
        <dbReference type="ARBA" id="ARBA00023136"/>
    </source>
</evidence>
<evidence type="ECO:0000256" key="8">
    <source>
        <dbReference type="SAM" id="Coils"/>
    </source>
</evidence>
<feature type="domain" description="Potassium channel" evidence="10">
    <location>
        <begin position="135"/>
        <end position="213"/>
    </location>
</feature>
<feature type="transmembrane region" description="Helical" evidence="9">
    <location>
        <begin position="369"/>
        <end position="390"/>
    </location>
</feature>
<accession>A0ABP0J7P5</accession>
<dbReference type="InterPro" id="IPR003280">
    <property type="entry name" value="2pore_dom_K_chnl"/>
</dbReference>
<keyword evidence="4 9" id="KW-1133">Transmembrane helix</keyword>
<dbReference type="InterPro" id="IPR013099">
    <property type="entry name" value="K_chnl_dom"/>
</dbReference>
<evidence type="ECO:0000313" key="11">
    <source>
        <dbReference type="EMBL" id="CAK9010312.1"/>
    </source>
</evidence>
<sequence>MSEDAPPAPSRSPASVGATAVTSQANLRAFLEKLARRRKRISCSAKCRQTIEDTLRKLGGKQLADTGRIGLHDLKEILREPPKAVPAQTLREFVDVSTAYDVGDGTVDLQELMSFAFQTEPGMLERMGWFLPLSLLLVWMLLGPAIFCPVEQWSYLDGLYLSVLSLSTVGTGTNSGLSAQVYPTSQGAQIFLLVFVLVGTVLTIWFLLALSQTLLWSHELKLLAFINPRDTPDLLAQDGHGATKGGLPLENLVGDHPAVLPKQQASGRDHVDVEGGPLKEEAEKPKSILQIHKESLRQWAKPRAKMLEAGCFWSSIIFESIFTLAAGVVIALVTSTSASFLDACSWAVLTSLTVGYMQSPLGDKVNQNVARGLEVAYVLCSVFCILHIMFRIGRRNLGKQRADFELRMKERILPADLLVDLDKNGLGVNRLEFLCAALMTSDRVSGHDLSLALEMFQKLDPNGTGVLGHPQLEAFQRVKAPLSLSELLDSPQLHSQLQTMQFPARKSILDERTSAVLQEVYQDYDAVRRSLDAKDEELLEALREHSASEQARAQAVAQRESLRKEVMLLSQMKADLAQRLDKEGRQSKAAQTTLDDMKSRNRLLEQKLRDLQLQHEEVNKRLTSTTRQLKDVQELSHEYQRRIQEIEHDIHDFPRRLQEQADRLQHEADTRVHQVRLEAAEQNLERQGEMQSAQLELKALSSSMEAMRGQLKQSPSPTYALETAARPLKTGLQPWEVWGPPAMRTSDNSLLSNGKVKEQLEFLDAQVRKQVEHLSSQVQRHADSITAEAQS</sequence>
<dbReference type="Gene3D" id="1.10.287.70">
    <property type="match status" value="1"/>
</dbReference>
<comment type="caution">
    <text evidence="11">The sequence shown here is derived from an EMBL/GenBank/DDBJ whole genome shotgun (WGS) entry which is preliminary data.</text>
</comment>
<dbReference type="PANTHER" id="PTHR11003">
    <property type="entry name" value="POTASSIUM CHANNEL, SUBFAMILY K"/>
    <property type="match status" value="1"/>
</dbReference>
<evidence type="ECO:0000259" key="10">
    <source>
        <dbReference type="Pfam" id="PF07885"/>
    </source>
</evidence>
<organism evidence="11 12">
    <name type="scientific">Durusdinium trenchii</name>
    <dbReference type="NCBI Taxonomy" id="1381693"/>
    <lineage>
        <taxon>Eukaryota</taxon>
        <taxon>Sar</taxon>
        <taxon>Alveolata</taxon>
        <taxon>Dinophyceae</taxon>
        <taxon>Suessiales</taxon>
        <taxon>Symbiodiniaceae</taxon>
        <taxon>Durusdinium</taxon>
    </lineage>
</organism>
<evidence type="ECO:0000256" key="9">
    <source>
        <dbReference type="SAM" id="Phobius"/>
    </source>
</evidence>
<dbReference type="SUPFAM" id="SSF81324">
    <property type="entry name" value="Voltage-gated potassium channels"/>
    <property type="match status" value="1"/>
</dbReference>
<evidence type="ECO:0000256" key="4">
    <source>
        <dbReference type="ARBA" id="ARBA00022989"/>
    </source>
</evidence>
<feature type="transmembrane region" description="Helical" evidence="9">
    <location>
        <begin position="129"/>
        <end position="147"/>
    </location>
</feature>
<evidence type="ECO:0000256" key="2">
    <source>
        <dbReference type="ARBA" id="ARBA00022448"/>
    </source>
</evidence>
<keyword evidence="12" id="KW-1185">Reference proteome</keyword>
<keyword evidence="7" id="KW-0407">Ion channel</keyword>
<feature type="transmembrane region" description="Helical" evidence="9">
    <location>
        <begin position="340"/>
        <end position="357"/>
    </location>
</feature>
<comment type="subcellular location">
    <subcellularLocation>
        <location evidence="1">Membrane</location>
        <topology evidence="1">Multi-pass membrane protein</topology>
    </subcellularLocation>
</comment>
<feature type="transmembrane region" description="Helical" evidence="9">
    <location>
        <begin position="190"/>
        <end position="210"/>
    </location>
</feature>
<evidence type="ECO:0000256" key="1">
    <source>
        <dbReference type="ARBA" id="ARBA00004141"/>
    </source>
</evidence>
<dbReference type="Proteomes" id="UP001642484">
    <property type="component" value="Unassembled WGS sequence"/>
</dbReference>
<keyword evidence="5" id="KW-0406">Ion transport</keyword>
<dbReference type="PANTHER" id="PTHR11003:SF335">
    <property type="entry name" value="POTASSIUM CHANNEL DOMAIN-CONTAINING PROTEIN"/>
    <property type="match status" value="1"/>
</dbReference>
<evidence type="ECO:0000313" key="12">
    <source>
        <dbReference type="Proteomes" id="UP001642484"/>
    </source>
</evidence>
<feature type="transmembrane region" description="Helical" evidence="9">
    <location>
        <begin position="312"/>
        <end position="333"/>
    </location>
</feature>
<keyword evidence="8" id="KW-0175">Coiled coil</keyword>
<proteinExistence type="predicted"/>
<reference evidence="11 12" key="1">
    <citation type="submission" date="2024-02" db="EMBL/GenBank/DDBJ databases">
        <authorList>
            <person name="Chen Y."/>
            <person name="Shah S."/>
            <person name="Dougan E. K."/>
            <person name="Thang M."/>
            <person name="Chan C."/>
        </authorList>
    </citation>
    <scope>NUCLEOTIDE SEQUENCE [LARGE SCALE GENOMIC DNA]</scope>
</reference>
<dbReference type="EMBL" id="CAXAMN010004625">
    <property type="protein sequence ID" value="CAK9010312.1"/>
    <property type="molecule type" value="Genomic_DNA"/>
</dbReference>
<protein>
    <recommendedName>
        <fullName evidence="10">Potassium channel domain-containing protein</fullName>
    </recommendedName>
</protein>
<dbReference type="Pfam" id="PF07885">
    <property type="entry name" value="Ion_trans_2"/>
    <property type="match status" value="1"/>
</dbReference>
<keyword evidence="3 9" id="KW-0812">Transmembrane</keyword>
<keyword evidence="6 9" id="KW-0472">Membrane</keyword>
<evidence type="ECO:0000256" key="5">
    <source>
        <dbReference type="ARBA" id="ARBA00023065"/>
    </source>
</evidence>
<keyword evidence="2" id="KW-0813">Transport</keyword>
<evidence type="ECO:0000256" key="7">
    <source>
        <dbReference type="ARBA" id="ARBA00023303"/>
    </source>
</evidence>